<evidence type="ECO:0000313" key="3">
    <source>
        <dbReference type="EMBL" id="EFX03549.1"/>
    </source>
</evidence>
<dbReference type="InterPro" id="IPR003462">
    <property type="entry name" value="ODC_Mu_crystall"/>
</dbReference>
<dbReference type="Proteomes" id="UP000007796">
    <property type="component" value="Unassembled WGS sequence"/>
</dbReference>
<dbReference type="EMBL" id="GL629765">
    <property type="protein sequence ID" value="EFX03549.1"/>
    <property type="molecule type" value="Genomic_DNA"/>
</dbReference>
<feature type="region of interest" description="Disordered" evidence="2">
    <location>
        <begin position="38"/>
        <end position="69"/>
    </location>
</feature>
<dbReference type="GeneID" id="25978017"/>
<dbReference type="FunCoup" id="F0XBY0">
    <property type="interactions" value="7"/>
</dbReference>
<dbReference type="STRING" id="655863.F0XBY0"/>
<dbReference type="RefSeq" id="XP_014173031.1">
    <property type="nucleotide sequence ID" value="XM_014317556.1"/>
</dbReference>
<sequence length="483" mass="52492">MSLTILTDEQIAGLLEDLTLEEAEGFRTALKTALHEYSTGTQTAGRGDDVQQPPRTTISPGGGSTRPSTVFVPSWSHDGVGMKVLTLAPPGDGDGDVDGDGEPAMRPTGALSLFSPAGRLLGVLHASTLTAFRTALASSCLLLRRDTVQNVLVFGSGMQAYWHVRLALLFRGSTIRHVNIICRRLSQSSQLMLKRFYSTPAYRKEREGWAETQFSVLTPAYNEYSRLLVKNLRSADVIFCCTPSTEPLFDASVLTSHEGRRKGRLIVAVGSFMRSMHELPSELLRQATRTERPHHHYHRHAVEGGVVVVDTLDGALKEAGEIIDAGLTPRQVVELGELVMLSRVNLKEEEYGSSSAAASTSTLSVPSLEFERLDLQSMQISASSSAMSTVFGQDSSKSSGRAASPSPKSEGRSSRRSLQLHRRSSSQASVDTRKQKDDHLARWMQRGNVVYKSVGLGLMDLSVGLHLIDFARSKGVGSHIGGF</sequence>
<dbReference type="InParanoid" id="F0XBY0"/>
<dbReference type="Gene3D" id="3.40.50.720">
    <property type="entry name" value="NAD(P)-binding Rossmann-like Domain"/>
    <property type="match status" value="1"/>
</dbReference>
<dbReference type="HOGENOM" id="CLU_042088_0_1_1"/>
<dbReference type="eggNOG" id="KOG3007">
    <property type="taxonomic scope" value="Eukaryota"/>
</dbReference>
<dbReference type="GO" id="GO:0005737">
    <property type="term" value="C:cytoplasm"/>
    <property type="evidence" value="ECO:0007669"/>
    <property type="project" value="TreeGrafter"/>
</dbReference>
<gene>
    <name evidence="3" type="ORF">CMQ_477</name>
</gene>
<dbReference type="InterPro" id="IPR036291">
    <property type="entry name" value="NAD(P)-bd_dom_sf"/>
</dbReference>
<keyword evidence="4" id="KW-1185">Reference proteome</keyword>
<name>F0XBY0_GROCL</name>
<dbReference type="OrthoDB" id="41492at2759"/>
<dbReference type="PANTHER" id="PTHR13812">
    <property type="entry name" value="KETIMINE REDUCTASE MU-CRYSTALLIN"/>
    <property type="match status" value="1"/>
</dbReference>
<dbReference type="FunFam" id="3.40.50.720:FF:000577">
    <property type="entry name" value="Proline utilization protein PrnX, putative"/>
    <property type="match status" value="1"/>
</dbReference>
<proteinExistence type="inferred from homology"/>
<dbReference type="AlphaFoldDB" id="F0XBY0"/>
<feature type="compositionally biased region" description="Basic residues" evidence="2">
    <location>
        <begin position="414"/>
        <end position="424"/>
    </location>
</feature>
<evidence type="ECO:0000256" key="2">
    <source>
        <dbReference type="SAM" id="MobiDB-lite"/>
    </source>
</evidence>
<protein>
    <submittedName>
        <fullName evidence="3">Ornithine cyclodeaminase</fullName>
    </submittedName>
</protein>
<organism evidence="4">
    <name type="scientific">Grosmannia clavigera (strain kw1407 / UAMH 11150)</name>
    <name type="common">Blue stain fungus</name>
    <name type="synonym">Graphiocladiella clavigera</name>
    <dbReference type="NCBI Taxonomy" id="655863"/>
    <lineage>
        <taxon>Eukaryota</taxon>
        <taxon>Fungi</taxon>
        <taxon>Dikarya</taxon>
        <taxon>Ascomycota</taxon>
        <taxon>Pezizomycotina</taxon>
        <taxon>Sordariomycetes</taxon>
        <taxon>Sordariomycetidae</taxon>
        <taxon>Ophiostomatales</taxon>
        <taxon>Ophiostomataceae</taxon>
        <taxon>Leptographium</taxon>
    </lineage>
</organism>
<accession>F0XBY0</accession>
<feature type="region of interest" description="Disordered" evidence="2">
    <location>
        <begin position="389"/>
        <end position="437"/>
    </location>
</feature>
<evidence type="ECO:0000256" key="1">
    <source>
        <dbReference type="ARBA" id="ARBA00008903"/>
    </source>
</evidence>
<evidence type="ECO:0000313" key="4">
    <source>
        <dbReference type="Proteomes" id="UP000007796"/>
    </source>
</evidence>
<reference evidence="3 4" key="1">
    <citation type="journal article" date="2011" name="Proc. Natl. Acad. Sci. U.S.A.">
        <title>Genome and transcriptome analyses of the mountain pine beetle-fungal symbiont Grosmannia clavigera, a lodgepole pine pathogen.</title>
        <authorList>
            <person name="DiGuistini S."/>
            <person name="Wang Y."/>
            <person name="Liao N.Y."/>
            <person name="Taylor G."/>
            <person name="Tanguay P."/>
            <person name="Feau N."/>
            <person name="Henrissat B."/>
            <person name="Chan S.K."/>
            <person name="Hesse-Orce U."/>
            <person name="Alamouti S.M."/>
            <person name="Tsui C.K.M."/>
            <person name="Docking R.T."/>
            <person name="Levasseur A."/>
            <person name="Haridas S."/>
            <person name="Robertson G."/>
            <person name="Birol I."/>
            <person name="Holt R.A."/>
            <person name="Marra M.A."/>
            <person name="Hamelin R.C."/>
            <person name="Hirst M."/>
            <person name="Jones S.J.M."/>
            <person name="Bohlmann J."/>
            <person name="Breuil C."/>
        </authorList>
    </citation>
    <scope>NUCLEOTIDE SEQUENCE [LARGE SCALE GENOMIC DNA]</scope>
    <source>
        <strain evidence="4">kw1407 / UAMH 11150</strain>
    </source>
</reference>
<feature type="compositionally biased region" description="Low complexity" evidence="2">
    <location>
        <begin position="395"/>
        <end position="408"/>
    </location>
</feature>
<dbReference type="PANTHER" id="PTHR13812:SF19">
    <property type="entry name" value="KETIMINE REDUCTASE MU-CRYSTALLIN"/>
    <property type="match status" value="1"/>
</dbReference>
<dbReference type="SUPFAM" id="SSF51735">
    <property type="entry name" value="NAD(P)-binding Rossmann-fold domains"/>
    <property type="match status" value="1"/>
</dbReference>
<comment type="similarity">
    <text evidence="1">Belongs to the ornithine cyclodeaminase/mu-crystallin family.</text>
</comment>